<organism evidence="5 6">
    <name type="scientific">Fragilariopsis cylindrus CCMP1102</name>
    <dbReference type="NCBI Taxonomy" id="635003"/>
    <lineage>
        <taxon>Eukaryota</taxon>
        <taxon>Sar</taxon>
        <taxon>Stramenopiles</taxon>
        <taxon>Ochrophyta</taxon>
        <taxon>Bacillariophyta</taxon>
        <taxon>Bacillariophyceae</taxon>
        <taxon>Bacillariophycidae</taxon>
        <taxon>Bacillariales</taxon>
        <taxon>Bacillariaceae</taxon>
        <taxon>Fragilariopsis</taxon>
    </lineage>
</organism>
<evidence type="ECO:0000259" key="4">
    <source>
        <dbReference type="Pfam" id="PF00849"/>
    </source>
</evidence>
<dbReference type="InterPro" id="IPR006224">
    <property type="entry name" value="PsdUridine_synth_RluA-like_CS"/>
</dbReference>
<name>A0A1E7FQX3_9STRA</name>
<protein>
    <recommendedName>
        <fullName evidence="3">Pseudouridine synthase</fullName>
        <ecNumber evidence="3">5.4.99.-</ecNumber>
    </recommendedName>
</protein>
<dbReference type="EMBL" id="KV784354">
    <property type="protein sequence ID" value="OEU20571.1"/>
    <property type="molecule type" value="Genomic_DNA"/>
</dbReference>
<reference evidence="5 6" key="1">
    <citation type="submission" date="2016-09" db="EMBL/GenBank/DDBJ databases">
        <title>Extensive genetic diversity and differential bi-allelic expression allows diatom success in the polar Southern Ocean.</title>
        <authorList>
            <consortium name="DOE Joint Genome Institute"/>
            <person name="Mock T."/>
            <person name="Otillar R.P."/>
            <person name="Strauss J."/>
            <person name="Dupont C."/>
            <person name="Frickenhaus S."/>
            <person name="Maumus F."/>
            <person name="Mcmullan M."/>
            <person name="Sanges R."/>
            <person name="Schmutz J."/>
            <person name="Toseland A."/>
            <person name="Valas R."/>
            <person name="Veluchamy A."/>
            <person name="Ward B.J."/>
            <person name="Allen A."/>
            <person name="Barry K."/>
            <person name="Falciatore A."/>
            <person name="Ferrante M."/>
            <person name="Fortunato A.E."/>
            <person name="Gloeckner G."/>
            <person name="Gruber A."/>
            <person name="Hipkin R."/>
            <person name="Janech M."/>
            <person name="Kroth P."/>
            <person name="Leese F."/>
            <person name="Lindquist E."/>
            <person name="Lyon B.R."/>
            <person name="Martin J."/>
            <person name="Mayer C."/>
            <person name="Parker M."/>
            <person name="Quesneville H."/>
            <person name="Raymond J."/>
            <person name="Uhlig C."/>
            <person name="Valentin K.U."/>
            <person name="Worden A.Z."/>
            <person name="Armbrust E.V."/>
            <person name="Bowler C."/>
            <person name="Green B."/>
            <person name="Moulton V."/>
            <person name="Van Oosterhout C."/>
            <person name="Grigoriev I."/>
        </authorList>
    </citation>
    <scope>NUCLEOTIDE SEQUENCE [LARGE SCALE GENOMIC DNA]</scope>
    <source>
        <strain evidence="5 6">CCMP1102</strain>
    </source>
</reference>
<dbReference type="GO" id="GO:0000455">
    <property type="term" value="P:enzyme-directed rRNA pseudouridine synthesis"/>
    <property type="evidence" value="ECO:0007669"/>
    <property type="project" value="TreeGrafter"/>
</dbReference>
<dbReference type="Proteomes" id="UP000095751">
    <property type="component" value="Unassembled WGS sequence"/>
</dbReference>
<dbReference type="InParanoid" id="A0A1E7FQX3"/>
<dbReference type="KEGG" id="fcy:FRACYDRAFT_180172"/>
<dbReference type="PROSITE" id="PS01129">
    <property type="entry name" value="PSI_RLU"/>
    <property type="match status" value="1"/>
</dbReference>
<feature type="domain" description="Pseudouridine synthase RsuA/RluA-like" evidence="4">
    <location>
        <begin position="110"/>
        <end position="267"/>
    </location>
</feature>
<keyword evidence="3" id="KW-0413">Isomerase</keyword>
<gene>
    <name evidence="5" type="ORF">FRACYDRAFT_180172</name>
</gene>
<dbReference type="AlphaFoldDB" id="A0A1E7FQX3"/>
<dbReference type="GO" id="GO:0009982">
    <property type="term" value="F:pseudouridine synthase activity"/>
    <property type="evidence" value="ECO:0007669"/>
    <property type="project" value="InterPro"/>
</dbReference>
<dbReference type="SUPFAM" id="SSF55120">
    <property type="entry name" value="Pseudouridine synthase"/>
    <property type="match status" value="1"/>
</dbReference>
<comment type="function">
    <text evidence="3">Responsible for synthesis of pseudouridine from uracil.</text>
</comment>
<evidence type="ECO:0000256" key="1">
    <source>
        <dbReference type="PIRSR" id="PIRSR606225-1"/>
    </source>
</evidence>
<dbReference type="InterPro" id="IPR006225">
    <property type="entry name" value="PsdUridine_synth_RluC/D"/>
</dbReference>
<dbReference type="InterPro" id="IPR020103">
    <property type="entry name" value="PsdUridine_synth_cat_dom_sf"/>
</dbReference>
<dbReference type="GO" id="GO:0003723">
    <property type="term" value="F:RNA binding"/>
    <property type="evidence" value="ECO:0007669"/>
    <property type="project" value="UniProtKB-KW"/>
</dbReference>
<dbReference type="EC" id="5.4.99.-" evidence="3"/>
<keyword evidence="6" id="KW-1185">Reference proteome</keyword>
<dbReference type="PROSITE" id="PS50889">
    <property type="entry name" value="S4"/>
    <property type="match status" value="1"/>
</dbReference>
<evidence type="ECO:0000313" key="5">
    <source>
        <dbReference type="EMBL" id="OEU20571.1"/>
    </source>
</evidence>
<dbReference type="PANTHER" id="PTHR21600">
    <property type="entry name" value="MITOCHONDRIAL RNA PSEUDOURIDINE SYNTHASE"/>
    <property type="match status" value="1"/>
</dbReference>
<feature type="active site" evidence="1">
    <location>
        <position position="159"/>
    </location>
</feature>
<proteinExistence type="inferred from homology"/>
<dbReference type="NCBIfam" id="TIGR00005">
    <property type="entry name" value="rluA_subfam"/>
    <property type="match status" value="1"/>
</dbReference>
<dbReference type="PANTHER" id="PTHR21600:SF40">
    <property type="entry name" value="PSEUDOURIDYLATE SYNTHASE RPUSD2"/>
    <property type="match status" value="1"/>
</dbReference>
<sequence>MDGKLIEANYKFLRTIKPYAYTYTTYAKGRWEGRTILDVYSTEYGAYPNSYYVTAISQGRILVSDTKVSTSYIIKGGDILSHTVHRHEPGVAVQSDVEPYVTVVEETDELLIVDKPGTMAVHPCGGYNMQSLVNILIEHYTSPLTGGKIEKLYPVHRLDRLTSGLIILGKNSSVAQTLGKCIMNRGCQKLYLARVKGKFPLKIVKHKDGVCETSSFDDLSDELYKKTVKPAHTAFGVVSYDEKTDSTLVICRPYTGRTHQLRLHLQHLEHPIANDPNY</sequence>
<evidence type="ECO:0000256" key="2">
    <source>
        <dbReference type="PROSITE-ProRule" id="PRU00182"/>
    </source>
</evidence>
<dbReference type="Pfam" id="PF00849">
    <property type="entry name" value="PseudoU_synth_2"/>
    <property type="match status" value="1"/>
</dbReference>
<dbReference type="InterPro" id="IPR050188">
    <property type="entry name" value="RluA_PseudoU_synthase"/>
</dbReference>
<keyword evidence="2" id="KW-0694">RNA-binding</keyword>
<evidence type="ECO:0000313" key="6">
    <source>
        <dbReference type="Proteomes" id="UP000095751"/>
    </source>
</evidence>
<accession>A0A1E7FQX3</accession>
<feature type="non-terminal residue" evidence="5">
    <location>
        <position position="278"/>
    </location>
</feature>
<comment type="catalytic activity">
    <reaction evidence="3">
        <text>a uridine in RNA = a pseudouridine in RNA</text>
        <dbReference type="Rhea" id="RHEA:48348"/>
        <dbReference type="Rhea" id="RHEA-COMP:12068"/>
        <dbReference type="Rhea" id="RHEA-COMP:12069"/>
        <dbReference type="ChEBI" id="CHEBI:65314"/>
        <dbReference type="ChEBI" id="CHEBI:65315"/>
    </reaction>
</comment>
<dbReference type="InterPro" id="IPR006145">
    <property type="entry name" value="PsdUridine_synth_RsuA/RluA"/>
</dbReference>
<evidence type="ECO:0000256" key="3">
    <source>
        <dbReference type="RuleBase" id="RU362028"/>
    </source>
</evidence>
<dbReference type="OrthoDB" id="424794at2759"/>
<comment type="similarity">
    <text evidence="3">Belongs to the pseudouridine synthase RluA family.</text>
</comment>
<dbReference type="Gene3D" id="3.30.2350.10">
    <property type="entry name" value="Pseudouridine synthase"/>
    <property type="match status" value="1"/>
</dbReference>